<feature type="region of interest" description="Disordered" evidence="1">
    <location>
        <begin position="1"/>
        <end position="36"/>
    </location>
</feature>
<feature type="transmembrane region" description="Helical" evidence="2">
    <location>
        <begin position="73"/>
        <end position="93"/>
    </location>
</feature>
<gene>
    <name evidence="3" type="ORF">FB461_2335</name>
</gene>
<keyword evidence="2" id="KW-1133">Transmembrane helix</keyword>
<evidence type="ECO:0000256" key="1">
    <source>
        <dbReference type="SAM" id="MobiDB-lite"/>
    </source>
</evidence>
<evidence type="ECO:0000256" key="2">
    <source>
        <dbReference type="SAM" id="Phobius"/>
    </source>
</evidence>
<keyword evidence="2" id="KW-0812">Transmembrane</keyword>
<name>A0A542ZA46_RARFA</name>
<feature type="transmembrane region" description="Helical" evidence="2">
    <location>
        <begin position="105"/>
        <end position="124"/>
    </location>
</feature>
<dbReference type="RefSeq" id="WP_142122231.1">
    <property type="nucleotide sequence ID" value="NZ_BAAASV010000002.1"/>
</dbReference>
<comment type="caution">
    <text evidence="3">The sequence shown here is derived from an EMBL/GenBank/DDBJ whole genome shotgun (WGS) entry which is preliminary data.</text>
</comment>
<protein>
    <submittedName>
        <fullName evidence="3">Uncharacterized protein</fullName>
    </submittedName>
</protein>
<evidence type="ECO:0000313" key="3">
    <source>
        <dbReference type="EMBL" id="TQL57214.1"/>
    </source>
</evidence>
<dbReference type="AlphaFoldDB" id="A0A542ZA46"/>
<accession>A0A542ZA46</accession>
<dbReference type="EMBL" id="VFOS01000005">
    <property type="protein sequence ID" value="TQL57214.1"/>
    <property type="molecule type" value="Genomic_DNA"/>
</dbReference>
<keyword evidence="4" id="KW-1185">Reference proteome</keyword>
<evidence type="ECO:0000313" key="4">
    <source>
        <dbReference type="Proteomes" id="UP000315389"/>
    </source>
</evidence>
<proteinExistence type="predicted"/>
<keyword evidence="2" id="KW-0472">Membrane</keyword>
<dbReference type="Proteomes" id="UP000315389">
    <property type="component" value="Unassembled WGS sequence"/>
</dbReference>
<sequence length="126" mass="13171">MTASTGRGPSAPDRDVTPDASPLPSASKPRKQPGKSDRALSWIGITLTLIAYPAFWALLIFGGDRSVDEVQTALNVALFGGAVGFAGAIVSLIQMFRFSRNLDRIGVALAFLPPLIAVLTFAIAGS</sequence>
<reference evidence="3 4" key="1">
    <citation type="submission" date="2019-06" db="EMBL/GenBank/DDBJ databases">
        <title>Sequencing the genomes of 1000 actinobacteria strains.</title>
        <authorList>
            <person name="Klenk H.-P."/>
        </authorList>
    </citation>
    <scope>NUCLEOTIDE SEQUENCE [LARGE SCALE GENOMIC DNA]</scope>
    <source>
        <strain evidence="3 4">DSM 4813</strain>
    </source>
</reference>
<organism evidence="3 4">
    <name type="scientific">Rarobacter faecitabidus</name>
    <dbReference type="NCBI Taxonomy" id="13243"/>
    <lineage>
        <taxon>Bacteria</taxon>
        <taxon>Bacillati</taxon>
        <taxon>Actinomycetota</taxon>
        <taxon>Actinomycetes</taxon>
        <taxon>Micrococcales</taxon>
        <taxon>Rarobacteraceae</taxon>
        <taxon>Rarobacter</taxon>
    </lineage>
</organism>
<feature type="transmembrane region" description="Helical" evidence="2">
    <location>
        <begin position="39"/>
        <end position="61"/>
    </location>
</feature>